<keyword evidence="2" id="KW-1185">Reference proteome</keyword>
<accession>A0A8H6TJD3</accession>
<dbReference type="EMBL" id="JACAZE010000004">
    <property type="protein sequence ID" value="KAF7318244.1"/>
    <property type="molecule type" value="Genomic_DNA"/>
</dbReference>
<comment type="caution">
    <text evidence="1">The sequence shown here is derived from an EMBL/GenBank/DDBJ whole genome shotgun (WGS) entry which is preliminary data.</text>
</comment>
<organism evidence="1 2">
    <name type="scientific">Mycena chlorophos</name>
    <name type="common">Agaric fungus</name>
    <name type="synonym">Agaricus chlorophos</name>
    <dbReference type="NCBI Taxonomy" id="658473"/>
    <lineage>
        <taxon>Eukaryota</taxon>
        <taxon>Fungi</taxon>
        <taxon>Dikarya</taxon>
        <taxon>Basidiomycota</taxon>
        <taxon>Agaricomycotina</taxon>
        <taxon>Agaricomycetes</taxon>
        <taxon>Agaricomycetidae</taxon>
        <taxon>Agaricales</taxon>
        <taxon>Marasmiineae</taxon>
        <taxon>Mycenaceae</taxon>
        <taxon>Mycena</taxon>
    </lineage>
</organism>
<gene>
    <name evidence="1" type="ORF">HMN09_00332900</name>
</gene>
<dbReference type="Proteomes" id="UP000613580">
    <property type="component" value="Unassembled WGS sequence"/>
</dbReference>
<dbReference type="AlphaFoldDB" id="A0A8H6TJD3"/>
<proteinExistence type="predicted"/>
<dbReference type="PANTHER" id="PTHR42085">
    <property type="entry name" value="F-BOX DOMAIN-CONTAINING PROTEIN"/>
    <property type="match status" value="1"/>
</dbReference>
<protein>
    <submittedName>
        <fullName evidence="1">Uncharacterized protein</fullName>
    </submittedName>
</protein>
<dbReference type="OrthoDB" id="288942at2759"/>
<sequence>MPIPLPPTAAYRSQPLSQPGRASSYQALSTRILADPTSVREQHQSPLFGLLPGELRTIIFAYALSACPDLSNPYSKHSYYYRPGFEHASHIPGLTLLCTCRLIYLEARLLAVSQNPHVFWMYRSPPKRHVFDVGTYFAKMTPEQRLVVERMHVFAQTLWLSTLKEWKWRADWAAGLRIPHLTITIRKSDWGIGSWHAAEQPLTLDLSSWKEWVENVPDLREFVVELETNEARLVQLEEILRTLRRTPFYHRDNGRLVWDKEDDGEGVVWIATAALGLPEDARILGRRTYHAMEEASLDVTHPMNLKLHVRKVRFIMES</sequence>
<evidence type="ECO:0000313" key="1">
    <source>
        <dbReference type="EMBL" id="KAF7318244.1"/>
    </source>
</evidence>
<evidence type="ECO:0000313" key="2">
    <source>
        <dbReference type="Proteomes" id="UP000613580"/>
    </source>
</evidence>
<reference evidence="1" key="1">
    <citation type="submission" date="2020-05" db="EMBL/GenBank/DDBJ databases">
        <title>Mycena genomes resolve the evolution of fungal bioluminescence.</title>
        <authorList>
            <person name="Tsai I.J."/>
        </authorList>
    </citation>
    <scope>NUCLEOTIDE SEQUENCE</scope>
    <source>
        <strain evidence="1">110903Hualien_Pintung</strain>
    </source>
</reference>
<dbReference type="PANTHER" id="PTHR42085:SF1">
    <property type="entry name" value="F-BOX DOMAIN-CONTAINING PROTEIN"/>
    <property type="match status" value="1"/>
</dbReference>
<dbReference type="InterPro" id="IPR038883">
    <property type="entry name" value="AN11006-like"/>
</dbReference>
<name>A0A8H6TJD3_MYCCL</name>